<dbReference type="Gene3D" id="1.25.40.10">
    <property type="entry name" value="Tetratricopeptide repeat domain"/>
    <property type="match status" value="1"/>
</dbReference>
<dbReference type="SUPFAM" id="SSF47413">
    <property type="entry name" value="lambda repressor-like DNA-binding domains"/>
    <property type="match status" value="1"/>
</dbReference>
<evidence type="ECO:0000313" key="2">
    <source>
        <dbReference type="EMBL" id="ERL66688.1"/>
    </source>
</evidence>
<dbReference type="eggNOG" id="COG1396">
    <property type="taxonomic scope" value="Bacteria"/>
</dbReference>
<dbReference type="CDD" id="cd00093">
    <property type="entry name" value="HTH_XRE"/>
    <property type="match status" value="1"/>
</dbReference>
<dbReference type="RefSeq" id="WP_022528314.1">
    <property type="nucleotide sequence ID" value="NZ_KI271582.1"/>
</dbReference>
<dbReference type="InterPro" id="IPR011990">
    <property type="entry name" value="TPR-like_helical_dom_sf"/>
</dbReference>
<keyword evidence="3" id="KW-1185">Reference proteome</keyword>
<reference evidence="3" key="1">
    <citation type="journal article" date="2013" name="Genome Announc.">
        <title>Whole-Genome Sequencing of Lactobacillus shenzhenensis Strain LY-73T.</title>
        <authorList>
            <person name="Lin Z."/>
            <person name="Liu Z."/>
            <person name="Yang R."/>
            <person name="Zou Y."/>
            <person name="Wan D."/>
            <person name="Chen J."/>
            <person name="Guo M."/>
            <person name="Zhao J."/>
            <person name="Fang C."/>
            <person name="Yang R."/>
            <person name="Liu F."/>
        </authorList>
    </citation>
    <scope>NUCLEOTIDE SEQUENCE [LARGE SCALE GENOMIC DNA]</scope>
    <source>
        <strain evidence="3">LY-73</strain>
    </source>
</reference>
<dbReference type="PROSITE" id="PS50943">
    <property type="entry name" value="HTH_CROC1"/>
    <property type="match status" value="1"/>
</dbReference>
<accession>U4TXZ7</accession>
<proteinExistence type="predicted"/>
<name>U4TXZ7_9LACO</name>
<dbReference type="EMBL" id="KI271582">
    <property type="protein sequence ID" value="ERL66688.1"/>
    <property type="molecule type" value="Genomic_DNA"/>
</dbReference>
<sequence length="304" mass="34116">MEIEKKFAYYRKERGLNLREVSRDIIAPSTLSRFEQGKTHLSAVTFVQLINRLQVNWEKFVPDLIDLHAHILDELKWFALAGNQSAITAAMTEFLTIGGIQENMDYADYCTLLLVHYFDVALSPTDQTVQRAMAQILDTPLWSAFTIAIAHELVALTPVISLSALLTENMAQLTRLTDNRRTLFTSGLADIQLDGILRLLRVGEYPAAQTAYEQFAGGDTQPPFLEGRLKQEIVRILLQAKSGESADFERVATILNSLQIMGAKEYLRSLVPLIQPLLTDAGMTTNLFDLPALYAAYGSHWRNP</sequence>
<dbReference type="SMART" id="SM00530">
    <property type="entry name" value="HTH_XRE"/>
    <property type="match status" value="1"/>
</dbReference>
<organism evidence="2 3">
    <name type="scientific">Schleiferilactobacillus shenzhenensis LY-73</name>
    <dbReference type="NCBI Taxonomy" id="1231336"/>
    <lineage>
        <taxon>Bacteria</taxon>
        <taxon>Bacillati</taxon>
        <taxon>Bacillota</taxon>
        <taxon>Bacilli</taxon>
        <taxon>Lactobacillales</taxon>
        <taxon>Lactobacillaceae</taxon>
        <taxon>Schleiferilactobacillus</taxon>
    </lineage>
</organism>
<evidence type="ECO:0000313" key="3">
    <source>
        <dbReference type="Proteomes" id="UP000030647"/>
    </source>
</evidence>
<dbReference type="Pfam" id="PF01381">
    <property type="entry name" value="HTH_3"/>
    <property type="match status" value="1"/>
</dbReference>
<evidence type="ECO:0000259" key="1">
    <source>
        <dbReference type="PROSITE" id="PS50943"/>
    </source>
</evidence>
<dbReference type="InterPro" id="IPR010982">
    <property type="entry name" value="Lambda_DNA-bd_dom_sf"/>
</dbReference>
<feature type="domain" description="HTH cro/C1-type" evidence="1">
    <location>
        <begin position="7"/>
        <end position="60"/>
    </location>
</feature>
<protein>
    <recommendedName>
        <fullName evidence="1">HTH cro/C1-type domain-containing protein</fullName>
    </recommendedName>
</protein>
<dbReference type="InterPro" id="IPR001387">
    <property type="entry name" value="Cro/C1-type_HTH"/>
</dbReference>
<dbReference type="Proteomes" id="UP000030647">
    <property type="component" value="Unassembled WGS sequence"/>
</dbReference>
<gene>
    <name evidence="2" type="ORF">L248_0367</name>
</gene>
<dbReference type="STRING" id="1231336.L248_0367"/>
<dbReference type="AlphaFoldDB" id="U4TXZ7"/>
<dbReference type="HOGENOM" id="CLU_917614_0_0_9"/>
<dbReference type="GO" id="GO:0003677">
    <property type="term" value="F:DNA binding"/>
    <property type="evidence" value="ECO:0007669"/>
    <property type="project" value="InterPro"/>
</dbReference>